<dbReference type="Gene3D" id="2.60.40.680">
    <property type="match status" value="4"/>
</dbReference>
<evidence type="ECO:0000256" key="1">
    <source>
        <dbReference type="SAM" id="SignalP"/>
    </source>
</evidence>
<protein>
    <recommendedName>
        <fullName evidence="2">EF-hand domain-containing protein</fullName>
    </recommendedName>
</protein>
<feature type="domain" description="EF-hand" evidence="2">
    <location>
        <begin position="980"/>
        <end position="1006"/>
    </location>
</feature>
<dbReference type="STRING" id="1524460.IX84_01075"/>
<dbReference type="EMBL" id="JPOS01000003">
    <property type="protein sequence ID" value="KGE89658.1"/>
    <property type="molecule type" value="Genomic_DNA"/>
</dbReference>
<dbReference type="InterPro" id="IPR002048">
    <property type="entry name" value="EF_hand_dom"/>
</dbReference>
<keyword evidence="1" id="KW-0732">Signal</keyword>
<dbReference type="RefSeq" id="WP_044215816.1">
    <property type="nucleotide sequence ID" value="NZ_JBKAGJ010000005.1"/>
</dbReference>
<comment type="caution">
    <text evidence="3">The sequence shown here is derived from an EMBL/GenBank/DDBJ whole genome shotgun (WGS) entry which is preliminary data.</text>
</comment>
<proteinExistence type="predicted"/>
<dbReference type="Proteomes" id="UP000029736">
    <property type="component" value="Unassembled WGS sequence"/>
</dbReference>
<evidence type="ECO:0000313" key="4">
    <source>
        <dbReference type="Proteomes" id="UP000029736"/>
    </source>
</evidence>
<feature type="chain" id="PRO_5001940227" description="EF-hand domain-containing protein" evidence="1">
    <location>
        <begin position="21"/>
        <end position="1253"/>
    </location>
</feature>
<evidence type="ECO:0000313" key="3">
    <source>
        <dbReference type="EMBL" id="KGE89658.1"/>
    </source>
</evidence>
<dbReference type="GO" id="GO:0005509">
    <property type="term" value="F:calcium ion binding"/>
    <property type="evidence" value="ECO:0007669"/>
    <property type="project" value="InterPro"/>
</dbReference>
<dbReference type="AlphaFoldDB" id="A0A098SDE3"/>
<evidence type="ECO:0000259" key="2">
    <source>
        <dbReference type="PROSITE" id="PS50222"/>
    </source>
</evidence>
<feature type="signal peptide" evidence="1">
    <location>
        <begin position="1"/>
        <end position="20"/>
    </location>
</feature>
<dbReference type="InterPro" id="IPR025667">
    <property type="entry name" value="SprB_repeat"/>
</dbReference>
<dbReference type="NCBIfam" id="TIGR04183">
    <property type="entry name" value="Por_Secre_tail"/>
    <property type="match status" value="1"/>
</dbReference>
<dbReference type="OrthoDB" id="1488934at2"/>
<dbReference type="GO" id="GO:0030246">
    <property type="term" value="F:carbohydrate binding"/>
    <property type="evidence" value="ECO:0007669"/>
    <property type="project" value="InterPro"/>
</dbReference>
<name>A0A098SDE3_9BACT</name>
<dbReference type="Pfam" id="PF18962">
    <property type="entry name" value="Por_Secre_tail"/>
    <property type="match status" value="1"/>
</dbReference>
<dbReference type="SUPFAM" id="SSF49384">
    <property type="entry name" value="Carbohydrate-binding domain"/>
    <property type="match status" value="4"/>
</dbReference>
<reference evidence="3 4" key="1">
    <citation type="journal article" date="2014" name="Int. J. Syst. Evol. Microbiol.">
        <title>Phaeodactylibacter xiamenensis gen. nov., sp. nov., a member of the family Saprospiraceae isolated from the marine alga Phaeodactylum tricornutum.</title>
        <authorList>
            <person name="Chen Z.Jr."/>
            <person name="Lei X."/>
            <person name="Lai Q."/>
            <person name="Li Y."/>
            <person name="Zhang B."/>
            <person name="Zhang J."/>
            <person name="Zhang H."/>
            <person name="Yang L."/>
            <person name="Zheng W."/>
            <person name="Tian Y."/>
            <person name="Yu Z."/>
            <person name="Xu H.Jr."/>
            <person name="Zheng T."/>
        </authorList>
    </citation>
    <scope>NUCLEOTIDE SEQUENCE [LARGE SCALE GENOMIC DNA]</scope>
    <source>
        <strain evidence="3 4">KD52</strain>
    </source>
</reference>
<dbReference type="InterPro" id="IPR026444">
    <property type="entry name" value="Secre_tail"/>
</dbReference>
<sequence>MKKMILGIVALVLSTFALHAQQNCFNLFIDSQTASPGDTICLSVRVNNFDNILGLQTAFQWDTTRLDFIEISNFNLPGLIIQDFNVEGGNIGEGRATFAWFNTDFTGLDLMDGTAIFDFCFEVIGDDGYGGFQFVSASDITNTEIILGNSEILPSFSLLGGGVSIEDGFAEPVRFASACQDLGDCTTGSSLSVVVAGGTPPYDYMWLQGNAEFGNAANLNDAPAGLYELQVSDANGDQISGLFNVTPEEGIAVSNILLNHPTCSNSDGSIQVQVTGGSGDYSFTWSTGQTDAYSISGLAAGAYSLTVTDTQTGCNFTVGISLEDEPLQTSYAYECTVMPDGSTIVDISCAVWSDGQTPYTFEWSTGYTETTDEIISTLAGVSPDQSYSVTITDANGCTSIPGPATPECPGTGGDPTIYVANETVTEGGSICIPVKASGVPPITQLDFALAWSTDVLSFTGVNEGALTALLDDGLDLSQTGNGQLTVQWDIDIPEGLPIQEDATLFEICFDAVGPEGSQTDIAFNDSILTSYLESGTEVAATFENGSCTVTGEFLTGHSISCTGFPDGTFLASISCAVWSGGVPPYTFEWSTGFVEQDTLFSTLENVPEHVAYSLTITDAAGTTYSPAPITPNCGGTGNSATVTIGEAVVNTNTNFCVPVTVSGAAEVTGFEAGVAWLPGILSYTGIAGGVLGDATTFTIDDSDSDIGQLSLIWNATAPDAIFVEDGDVLFELCFDAIGDPGSSTGISFNASTHPFLLENVEGIEFTPVNGGAFIQGSGGPDDVMLQIGSAMVDTGEVVCLDVTVENFTDIGTVQLSINWDEDRLSFDTLILAGNLPGLNPATDFNLNLTDEGIIAMSWFDLGLNTVTLPDGAPLFTLCLRADTLQGPTPVTFSPTPVNIEVTDLENILPVVLQNGTVDVLQPEVWPGDTDVDGLVTHFDLLNIGLGFGTVGPERTDATIVWEAQVAPGWQNATPTSNVNYKHLDTNGDGFIDAADTLALVNNWGEEVNFLPEDENRTLTGVIYIEPDTVVLGVPATFNIMLGEPGTTVPEVYGLAFTIVYDTSAVTPGSASTSFLESWIGNTNEDLIGLSKDRYDDGRIDVALTRTDGLNAEGSGAIGQLHITIQDVIFMRGNDYPLDFGIENIRLINAAEMDFQLEGLPTSGLVKDGLVNAPEAAQAFKVRAFPNPARDQISILVEGAQLESARLMATDGRTVQQIQGGQSEVNLQHLPEGLYLLQVLTSEGATTHRIMIAR</sequence>
<dbReference type="InterPro" id="IPR008965">
    <property type="entry name" value="CBM2/CBM3_carb-bd_dom_sf"/>
</dbReference>
<keyword evidence="4" id="KW-1185">Reference proteome</keyword>
<organism evidence="3 4">
    <name type="scientific">Phaeodactylibacter xiamenensis</name>
    <dbReference type="NCBI Taxonomy" id="1524460"/>
    <lineage>
        <taxon>Bacteria</taxon>
        <taxon>Pseudomonadati</taxon>
        <taxon>Bacteroidota</taxon>
        <taxon>Saprospiria</taxon>
        <taxon>Saprospirales</taxon>
        <taxon>Haliscomenobacteraceae</taxon>
        <taxon>Phaeodactylibacter</taxon>
    </lineage>
</organism>
<dbReference type="Pfam" id="PF13573">
    <property type="entry name" value="SprB"/>
    <property type="match status" value="1"/>
</dbReference>
<dbReference type="CDD" id="cd08547">
    <property type="entry name" value="Type_II_cohesin"/>
    <property type="match status" value="1"/>
</dbReference>
<dbReference type="PROSITE" id="PS50222">
    <property type="entry name" value="EF_HAND_2"/>
    <property type="match status" value="1"/>
</dbReference>
<accession>A0A098SDE3</accession>
<gene>
    <name evidence="3" type="ORF">IX84_01075</name>
</gene>